<dbReference type="InterPro" id="IPR006095">
    <property type="entry name" value="Glu/Leu/Phe/Val/Trp_DH"/>
</dbReference>
<reference evidence="9 10" key="1">
    <citation type="journal article" date="2016" name="Nat. Commun.">
        <title>Thousands of microbial genomes shed light on interconnected biogeochemical processes in an aquifer system.</title>
        <authorList>
            <person name="Anantharaman K."/>
            <person name="Brown C.T."/>
            <person name="Hug L.A."/>
            <person name="Sharon I."/>
            <person name="Castelle C.J."/>
            <person name="Probst A.J."/>
            <person name="Thomas B.C."/>
            <person name="Singh A."/>
            <person name="Wilkins M.J."/>
            <person name="Karaoz U."/>
            <person name="Brodie E.L."/>
            <person name="Williams K.H."/>
            <person name="Hubbard S.S."/>
            <person name="Banfield J.F."/>
        </authorList>
    </citation>
    <scope>NUCLEOTIDE SEQUENCE [LARGE SCALE GENOMIC DNA]</scope>
</reference>
<evidence type="ECO:0000256" key="2">
    <source>
        <dbReference type="ARBA" id="ARBA00023002"/>
    </source>
</evidence>
<gene>
    <name evidence="9" type="ORF">A3A97_03300</name>
</gene>
<dbReference type="SUPFAM" id="SSF53223">
    <property type="entry name" value="Aminoacid dehydrogenase-like, N-terminal domain"/>
    <property type="match status" value="1"/>
</dbReference>
<dbReference type="InterPro" id="IPR033922">
    <property type="entry name" value="NAD_bind_Glu_DH"/>
</dbReference>
<keyword evidence="5" id="KW-0520">NAD</keyword>
<dbReference type="SUPFAM" id="SSF51735">
    <property type="entry name" value="NAD(P)-binding Rossmann-fold domains"/>
    <property type="match status" value="1"/>
</dbReference>
<dbReference type="PIRSF" id="PIRSF000185">
    <property type="entry name" value="Glu_DH"/>
    <property type="match status" value="1"/>
</dbReference>
<feature type="binding site" evidence="5">
    <location>
        <position position="222"/>
    </location>
    <ligand>
        <name>NAD(+)</name>
        <dbReference type="ChEBI" id="CHEBI:57540"/>
    </ligand>
</feature>
<dbReference type="PRINTS" id="PR00082">
    <property type="entry name" value="GLFDHDRGNASE"/>
</dbReference>
<keyword evidence="5" id="KW-0547">Nucleotide-binding</keyword>
<evidence type="ECO:0000256" key="3">
    <source>
        <dbReference type="PIRNR" id="PIRNR000185"/>
    </source>
</evidence>
<evidence type="ECO:0000256" key="7">
    <source>
        <dbReference type="RuleBase" id="RU004417"/>
    </source>
</evidence>
<dbReference type="InterPro" id="IPR006096">
    <property type="entry name" value="Glu/Leu/Phe/Val/Trp_DH_C"/>
</dbReference>
<dbReference type="AlphaFoldDB" id="A0A1G2PQI1"/>
<dbReference type="PANTHER" id="PTHR11606:SF13">
    <property type="entry name" value="GLUTAMATE DEHYDROGENASE 1, MITOCHONDRIAL"/>
    <property type="match status" value="1"/>
</dbReference>
<dbReference type="Proteomes" id="UP000176951">
    <property type="component" value="Unassembled WGS sequence"/>
</dbReference>
<dbReference type="Gene3D" id="3.40.50.10860">
    <property type="entry name" value="Leucine Dehydrogenase, chain A, domain 1"/>
    <property type="match status" value="1"/>
</dbReference>
<dbReference type="InterPro" id="IPR006097">
    <property type="entry name" value="Glu/Leu/Phe/Val/Trp_DH_dimer"/>
</dbReference>
<dbReference type="InterPro" id="IPR036291">
    <property type="entry name" value="NAD(P)-bd_dom_sf"/>
</dbReference>
<evidence type="ECO:0000256" key="1">
    <source>
        <dbReference type="ARBA" id="ARBA00006382"/>
    </source>
</evidence>
<evidence type="ECO:0000313" key="9">
    <source>
        <dbReference type="EMBL" id="OHA50568.1"/>
    </source>
</evidence>
<evidence type="ECO:0000256" key="5">
    <source>
        <dbReference type="PIRSR" id="PIRSR000185-2"/>
    </source>
</evidence>
<dbReference type="Gene3D" id="3.40.50.720">
    <property type="entry name" value="NAD(P)-binding Rossmann-like Domain"/>
    <property type="match status" value="1"/>
</dbReference>
<evidence type="ECO:0000259" key="8">
    <source>
        <dbReference type="SMART" id="SM00839"/>
    </source>
</evidence>
<feature type="active site" description="Proton donor" evidence="4">
    <location>
        <position position="103"/>
    </location>
</feature>
<dbReference type="PANTHER" id="PTHR11606">
    <property type="entry name" value="GLUTAMATE DEHYDROGENASE"/>
    <property type="match status" value="1"/>
</dbReference>
<name>A0A1G2PQI1_9BACT</name>
<feature type="binding site" evidence="5">
    <location>
        <position position="363"/>
    </location>
    <ligand>
        <name>substrate</name>
    </ligand>
</feature>
<dbReference type="CDD" id="cd01076">
    <property type="entry name" value="NAD_bind_1_Glu_DH"/>
    <property type="match status" value="1"/>
</dbReference>
<feature type="binding site" evidence="5">
    <location>
        <position position="187"/>
    </location>
    <ligand>
        <name>NAD(+)</name>
        <dbReference type="ChEBI" id="CHEBI:57540"/>
    </ligand>
</feature>
<dbReference type="FunFam" id="3.40.50.10860:FF:000003">
    <property type="entry name" value="Glutamate dehydrogenase"/>
    <property type="match status" value="1"/>
</dbReference>
<dbReference type="GO" id="GO:0004352">
    <property type="term" value="F:glutamate dehydrogenase (NAD+) activity"/>
    <property type="evidence" value="ECO:0007669"/>
    <property type="project" value="TreeGrafter"/>
</dbReference>
<feature type="binding site" evidence="5">
    <location>
        <position position="67"/>
    </location>
    <ligand>
        <name>substrate</name>
    </ligand>
</feature>
<dbReference type="EMBL" id="MHSW01000034">
    <property type="protein sequence ID" value="OHA50568.1"/>
    <property type="molecule type" value="Genomic_DNA"/>
</dbReference>
<evidence type="ECO:0000256" key="6">
    <source>
        <dbReference type="PIRSR" id="PIRSR000185-3"/>
    </source>
</evidence>
<accession>A0A1G2PQI1</accession>
<keyword evidence="2 3" id="KW-0560">Oxidoreductase</keyword>
<comment type="similarity">
    <text evidence="1 3 7">Belongs to the Glu/Leu/Phe/Val dehydrogenases family.</text>
</comment>
<dbReference type="Pfam" id="PF00208">
    <property type="entry name" value="ELFV_dehydrog"/>
    <property type="match status" value="1"/>
</dbReference>
<dbReference type="GO" id="GO:0006538">
    <property type="term" value="P:L-glutamate catabolic process"/>
    <property type="evidence" value="ECO:0007669"/>
    <property type="project" value="TreeGrafter"/>
</dbReference>
<feature type="binding site" evidence="5">
    <location>
        <position position="91"/>
    </location>
    <ligand>
        <name>substrate</name>
    </ligand>
</feature>
<evidence type="ECO:0000256" key="4">
    <source>
        <dbReference type="PIRSR" id="PIRSR000185-1"/>
    </source>
</evidence>
<comment type="caution">
    <text evidence="9">The sequence shown here is derived from an EMBL/GenBank/DDBJ whole genome shotgun (WGS) entry which is preliminary data.</text>
</comment>
<feature type="site" description="Important for catalysis" evidence="6">
    <location>
        <position position="143"/>
    </location>
</feature>
<dbReference type="InterPro" id="IPR014362">
    <property type="entry name" value="Glu_DH"/>
</dbReference>
<dbReference type="Pfam" id="PF02812">
    <property type="entry name" value="ELFV_dehydrog_N"/>
    <property type="match status" value="1"/>
</dbReference>
<feature type="domain" description="Glutamate/phenylalanine/leucine/valine/L-tryptophan dehydrogenase C-terminal" evidence="8">
    <location>
        <begin position="180"/>
        <end position="427"/>
    </location>
</feature>
<evidence type="ECO:0000313" key="10">
    <source>
        <dbReference type="Proteomes" id="UP000176951"/>
    </source>
</evidence>
<dbReference type="GO" id="GO:0000166">
    <property type="term" value="F:nucleotide binding"/>
    <property type="evidence" value="ECO:0007669"/>
    <property type="project" value="UniProtKB-KW"/>
</dbReference>
<dbReference type="SMART" id="SM00839">
    <property type="entry name" value="ELFV_dehydrog"/>
    <property type="match status" value="1"/>
</dbReference>
<protein>
    <recommendedName>
        <fullName evidence="3">Glutamate dehydrogenase</fullName>
    </recommendedName>
</protein>
<proteinExistence type="inferred from homology"/>
<dbReference type="InterPro" id="IPR046346">
    <property type="entry name" value="Aminoacid_DH-like_N_sf"/>
</dbReference>
<organism evidence="9 10">
    <name type="scientific">Candidatus Terrybacteria bacterium RIFCSPLOWO2_01_FULL_40_23</name>
    <dbReference type="NCBI Taxonomy" id="1802366"/>
    <lineage>
        <taxon>Bacteria</taxon>
        <taxon>Candidatus Terryibacteriota</taxon>
    </lineage>
</organism>
<sequence length="427" mass="47010">MSSLFKNTLTYLNKAADFAKIDPNVFSILQHPKRSVEVSLPLRMDDGSQQILTGWRVQYNDALGPFKGGIRFHPDASLEEVTALSALMTWKNAAVGLPYGGAKGGVAVDAKKLSTHELERLSRRYVDAIYPIIGPEKDVPAPDVNTNPQIMAWMMDEFSRLHGYAVPAAFTGKPVELGGIAGRDTSTSLGGVFVLEWFLENSKEFKDRLPQDISVAVQGFGNVGANIAQILFNKGYKIVAVSDSESALYHKNGLDINEVIRSQEKKGKIPKNVCYPVKIKEVKSDVDCEMLTNEQLLEADADVLIPSAIENQLTELNASKIKAKVILEMANGPTTPEAENTLAKRNIIVLPDILANAGGVVGSYFEWVGNLQRYTWSNEEFAESLKNIMLKAASEIGKVKEEYKTDFRTATYIVALRRLSNAIKLRG</sequence>